<accession>A0A8S5SSD6</accession>
<protein>
    <submittedName>
        <fullName evidence="1">Uncharacterized protein</fullName>
    </submittedName>
</protein>
<reference evidence="1" key="1">
    <citation type="journal article" date="2021" name="Proc. Natl. Acad. Sci. U.S.A.">
        <title>A Catalog of Tens of Thousands of Viruses from Human Metagenomes Reveals Hidden Associations with Chronic Diseases.</title>
        <authorList>
            <person name="Tisza M.J."/>
            <person name="Buck C.B."/>
        </authorList>
    </citation>
    <scope>NUCLEOTIDE SEQUENCE</scope>
    <source>
        <strain evidence="1">CtfM019</strain>
    </source>
</reference>
<proteinExistence type="predicted"/>
<name>A0A8S5SSD6_9CAUD</name>
<sequence length="64" mass="7415">MTTAAFPLSFTASFCFVRFGTKSKSRTLMIRRTTNISIKDSKIIDKNYFQRKQKNRKPKPAVLV</sequence>
<evidence type="ECO:0000313" key="1">
    <source>
        <dbReference type="EMBL" id="DAF53607.1"/>
    </source>
</evidence>
<organism evidence="1">
    <name type="scientific">Siphoviridae sp. ctfM019</name>
    <dbReference type="NCBI Taxonomy" id="2827908"/>
    <lineage>
        <taxon>Viruses</taxon>
        <taxon>Duplodnaviria</taxon>
        <taxon>Heunggongvirae</taxon>
        <taxon>Uroviricota</taxon>
        <taxon>Caudoviricetes</taxon>
    </lineage>
</organism>
<dbReference type="EMBL" id="BK032659">
    <property type="protein sequence ID" value="DAF53607.1"/>
    <property type="molecule type" value="Genomic_DNA"/>
</dbReference>